<dbReference type="InterPro" id="IPR029068">
    <property type="entry name" value="Glyas_Bleomycin-R_OHBP_Dase"/>
</dbReference>
<dbReference type="Gene3D" id="3.10.180.10">
    <property type="entry name" value="2,3-Dihydroxybiphenyl 1,2-Dioxygenase, domain 1"/>
    <property type="match status" value="1"/>
</dbReference>
<sequence length="140" mass="16138">MNEKLWRIGTTYIPVSDIELSANWYLEKLGARVNYQDDDKCILDLANQSIFLVRSPSGQNANFIDLAGEEHFSITFEVDGVKSLEFLRLELAVDDVRVGELEDRGHAGRNFVFYDPDGNKFDVWSELSPRFKEKYRLLEG</sequence>
<dbReference type="SUPFAM" id="SSF54593">
    <property type="entry name" value="Glyoxalase/Bleomycin resistance protein/Dihydroxybiphenyl dioxygenase"/>
    <property type="match status" value="1"/>
</dbReference>
<name>A0ABQ5TDZ3_9BACI</name>
<proteinExistence type="predicted"/>
<dbReference type="PROSITE" id="PS51819">
    <property type="entry name" value="VOC"/>
    <property type="match status" value="1"/>
</dbReference>
<dbReference type="Pfam" id="PF00903">
    <property type="entry name" value="Glyoxalase"/>
    <property type="match status" value="1"/>
</dbReference>
<dbReference type="InterPro" id="IPR037523">
    <property type="entry name" value="VOC_core"/>
</dbReference>
<evidence type="ECO:0000259" key="1">
    <source>
        <dbReference type="PROSITE" id="PS51819"/>
    </source>
</evidence>
<evidence type="ECO:0000313" key="2">
    <source>
        <dbReference type="EMBL" id="GLO64550.1"/>
    </source>
</evidence>
<organism evidence="2 3">
    <name type="scientific">Oceanobacillus kimchii</name>
    <dbReference type="NCBI Taxonomy" id="746691"/>
    <lineage>
        <taxon>Bacteria</taxon>
        <taxon>Bacillati</taxon>
        <taxon>Bacillota</taxon>
        <taxon>Bacilli</taxon>
        <taxon>Bacillales</taxon>
        <taxon>Bacillaceae</taxon>
        <taxon>Oceanobacillus</taxon>
    </lineage>
</organism>
<dbReference type="RefSeq" id="WP_317957614.1">
    <property type="nucleotide sequence ID" value="NZ_BSKO01000001.1"/>
</dbReference>
<gene>
    <name evidence="2" type="ORF">MACH08_03340</name>
</gene>
<reference evidence="2 3" key="1">
    <citation type="submission" date="2023-02" db="EMBL/GenBank/DDBJ databases">
        <title>Oceanobacillus kimchii IFOP_LL358 isolated form Alexandrium catenella lab strain.</title>
        <authorList>
            <person name="Gajardo G."/>
            <person name="Ueki S."/>
            <person name="Maruyama F."/>
        </authorList>
    </citation>
    <scope>NUCLEOTIDE SEQUENCE [LARGE SCALE GENOMIC DNA]</scope>
    <source>
        <strain evidence="2 3">IFOP_LL358</strain>
    </source>
</reference>
<keyword evidence="3" id="KW-1185">Reference proteome</keyword>
<feature type="domain" description="VOC" evidence="1">
    <location>
        <begin position="7"/>
        <end position="126"/>
    </location>
</feature>
<dbReference type="EMBL" id="BSKO01000001">
    <property type="protein sequence ID" value="GLO64550.1"/>
    <property type="molecule type" value="Genomic_DNA"/>
</dbReference>
<dbReference type="Proteomes" id="UP001275436">
    <property type="component" value="Unassembled WGS sequence"/>
</dbReference>
<dbReference type="InterPro" id="IPR004360">
    <property type="entry name" value="Glyas_Fos-R_dOase_dom"/>
</dbReference>
<dbReference type="CDD" id="cd06587">
    <property type="entry name" value="VOC"/>
    <property type="match status" value="1"/>
</dbReference>
<evidence type="ECO:0000313" key="3">
    <source>
        <dbReference type="Proteomes" id="UP001275436"/>
    </source>
</evidence>
<comment type="caution">
    <text evidence="2">The sequence shown here is derived from an EMBL/GenBank/DDBJ whole genome shotgun (WGS) entry which is preliminary data.</text>
</comment>
<accession>A0ABQ5TDZ3</accession>
<protein>
    <recommendedName>
        <fullName evidence="1">VOC domain-containing protein</fullName>
    </recommendedName>
</protein>